<keyword evidence="10" id="KW-1185">Reference proteome</keyword>
<dbReference type="Gene3D" id="2.60.40.150">
    <property type="entry name" value="C2 domain"/>
    <property type="match status" value="2"/>
</dbReference>
<keyword evidence="2 7" id="KW-0812">Transmembrane</keyword>
<dbReference type="InterPro" id="IPR037721">
    <property type="entry name" value="Ferlin"/>
</dbReference>
<feature type="domain" description="C2" evidence="8">
    <location>
        <begin position="499"/>
        <end position="616"/>
    </location>
</feature>
<keyword evidence="6" id="KW-0175">Coiled coil</keyword>
<protein>
    <recommendedName>
        <fullName evidence="8">C2 domain-containing protein</fullName>
    </recommendedName>
</protein>
<keyword evidence="5 7" id="KW-0472">Membrane</keyword>
<dbReference type="PANTHER" id="PTHR12546:SF33">
    <property type="entry name" value="SPERM VESICLE FUSION PROTEIN FER-1"/>
    <property type="match status" value="1"/>
</dbReference>
<evidence type="ECO:0000256" key="3">
    <source>
        <dbReference type="ARBA" id="ARBA00022737"/>
    </source>
</evidence>
<evidence type="ECO:0000256" key="7">
    <source>
        <dbReference type="SAM" id="Phobius"/>
    </source>
</evidence>
<evidence type="ECO:0000256" key="5">
    <source>
        <dbReference type="ARBA" id="ARBA00023136"/>
    </source>
</evidence>
<organism evidence="9 10">
    <name type="scientific">Theileria annulata</name>
    <dbReference type="NCBI Taxonomy" id="5874"/>
    <lineage>
        <taxon>Eukaryota</taxon>
        <taxon>Sar</taxon>
        <taxon>Alveolata</taxon>
        <taxon>Apicomplexa</taxon>
        <taxon>Aconoidasida</taxon>
        <taxon>Piroplasmida</taxon>
        <taxon>Theileriidae</taxon>
        <taxon>Theileria</taxon>
    </lineage>
</organism>
<dbReference type="SUPFAM" id="SSF49562">
    <property type="entry name" value="C2 domain (Calcium/lipid-binding domain, CaLB)"/>
    <property type="match status" value="5"/>
</dbReference>
<dbReference type="Proteomes" id="UP000001950">
    <property type="component" value="Chromosome 2"/>
</dbReference>
<evidence type="ECO:0000256" key="2">
    <source>
        <dbReference type="ARBA" id="ARBA00022692"/>
    </source>
</evidence>
<dbReference type="KEGG" id="tan:TA13645"/>
<evidence type="ECO:0000256" key="1">
    <source>
        <dbReference type="ARBA" id="ARBA00004167"/>
    </source>
</evidence>
<comment type="subcellular location">
    <subcellularLocation>
        <location evidence="1">Membrane</location>
        <topology evidence="1">Single-pass membrane protein</topology>
    </subcellularLocation>
</comment>
<feature type="coiled-coil region" evidence="6">
    <location>
        <begin position="976"/>
        <end position="1003"/>
    </location>
</feature>
<gene>
    <name evidence="9" type="ORF">TA13645</name>
</gene>
<dbReference type="GO" id="GO:0007009">
    <property type="term" value="P:plasma membrane organization"/>
    <property type="evidence" value="ECO:0007669"/>
    <property type="project" value="TreeGrafter"/>
</dbReference>
<evidence type="ECO:0000313" key="10">
    <source>
        <dbReference type="Proteomes" id="UP000001950"/>
    </source>
</evidence>
<proteinExistence type="predicted"/>
<dbReference type="InParanoid" id="Q4UEM6"/>
<keyword evidence="4 7" id="KW-1133">Transmembrane helix</keyword>
<evidence type="ECO:0000313" key="9">
    <source>
        <dbReference type="EMBL" id="CAI74463.1"/>
    </source>
</evidence>
<evidence type="ECO:0000256" key="4">
    <source>
        <dbReference type="ARBA" id="ARBA00022989"/>
    </source>
</evidence>
<feature type="domain" description="C2" evidence="8">
    <location>
        <begin position="1189"/>
        <end position="1309"/>
    </location>
</feature>
<dbReference type="OrthoDB" id="270970at2759"/>
<dbReference type="InterPro" id="IPR035892">
    <property type="entry name" value="C2_domain_sf"/>
</dbReference>
<name>Q4UEM6_THEAN</name>
<dbReference type="eggNOG" id="KOG1326">
    <property type="taxonomic scope" value="Eukaryota"/>
</dbReference>
<dbReference type="OMA" id="HIPTCTP"/>
<dbReference type="InterPro" id="IPR000008">
    <property type="entry name" value="C2_dom"/>
</dbReference>
<dbReference type="PANTHER" id="PTHR12546">
    <property type="entry name" value="FER-1-LIKE"/>
    <property type="match status" value="1"/>
</dbReference>
<dbReference type="EMBL" id="CR940348">
    <property type="protein sequence ID" value="CAI74463.1"/>
    <property type="molecule type" value="Genomic_DNA"/>
</dbReference>
<dbReference type="GeneID" id="3861825"/>
<accession>Q4UEM6</accession>
<evidence type="ECO:0000256" key="6">
    <source>
        <dbReference type="SAM" id="Coils"/>
    </source>
</evidence>
<dbReference type="RefSeq" id="XP_952195.1">
    <property type="nucleotide sequence ID" value="XM_947102.1"/>
</dbReference>
<keyword evidence="3" id="KW-0677">Repeat</keyword>
<dbReference type="Pfam" id="PF00168">
    <property type="entry name" value="C2"/>
    <property type="match status" value="4"/>
</dbReference>
<evidence type="ECO:0000259" key="8">
    <source>
        <dbReference type="PROSITE" id="PS50004"/>
    </source>
</evidence>
<reference evidence="9 10" key="1">
    <citation type="journal article" date="2005" name="Science">
        <title>Genome of the host-cell transforming parasite Theileria annulata compared with T. parva.</title>
        <authorList>
            <person name="Pain A."/>
            <person name="Renauld H."/>
            <person name="Berriman M."/>
            <person name="Murphy L."/>
            <person name="Yeats C.A."/>
            <person name="Weir W."/>
            <person name="Kerhornou A."/>
            <person name="Aslett M."/>
            <person name="Bishop R."/>
            <person name="Bouchier C."/>
            <person name="Cochet M."/>
            <person name="Coulson R.M.R."/>
            <person name="Cronin A."/>
            <person name="de Villiers E.P."/>
            <person name="Fraser A."/>
            <person name="Fosker N."/>
            <person name="Gardner M."/>
            <person name="Goble A."/>
            <person name="Griffiths-Jones S."/>
            <person name="Harris D.E."/>
            <person name="Katzer F."/>
            <person name="Larke N."/>
            <person name="Lord A."/>
            <person name="Maser P."/>
            <person name="McKellar S."/>
            <person name="Mooney P."/>
            <person name="Morton F."/>
            <person name="Nene V."/>
            <person name="O'Neil S."/>
            <person name="Price C."/>
            <person name="Quail M.A."/>
            <person name="Rabbinowitsch E."/>
            <person name="Rawlings N.D."/>
            <person name="Rutter S."/>
            <person name="Saunders D."/>
            <person name="Seeger K."/>
            <person name="Shah T."/>
            <person name="Squares R."/>
            <person name="Squares S."/>
            <person name="Tivey A."/>
            <person name="Walker A.R."/>
            <person name="Woodward J."/>
            <person name="Dobbelaere D.A.E."/>
            <person name="Langsley G."/>
            <person name="Rajandream M.A."/>
            <person name="McKeever D."/>
            <person name="Shiels B."/>
            <person name="Tait A."/>
            <person name="Barrell B.G."/>
            <person name="Hall N."/>
        </authorList>
    </citation>
    <scope>NUCLEOTIDE SEQUENCE [LARGE SCALE GENOMIC DNA]</scope>
    <source>
        <strain evidence="10">Ankara</strain>
    </source>
</reference>
<dbReference type="STRING" id="5874.Q4UEM6"/>
<sequence>MGDVMYYIKVDIHEVKDVLYKEESTEREIIPNVFVEASFKDYSNYTQTKEHSSNAFFNASFNFTPKLSPSEFERGRIIVALYHKEGIASYKKLIGHHAFSLPLIYSKQQHCIHRSWVKVFNPNFPTHNAGSMLVSISVSAPGDKPAVFKDDDLSGQGLGTDIAQTGIRFNKVPEMNLKNYMLYLNVVCGRDFMLKNLSYSEIRPSVRLSHFGIFEETPPMNDNTNPEWQTTLYIPCLTPSFDETVTVEFYNGTELLQFESIDLVHLINNGFPPKWINIYSKGVGNQNSNLLGGILKFFSDSTSSLTDYFGRILISASAEQVQTLYVKGIKPCRSISLPPIQERKIAVDIYEIVSLDHKYRFIEVIISQGIFSTKSRVFQLKNNGSYEINDITGRLQVFEPSFSCTSRTIYSYIIIWLISCNNGIANDDGDLCDFFIYVNSLSDGTCERVSWARVPYEKVKNSETKPMWILLSSFANEPIDLFNILLSFEVSSNIAGFERKERIKYNLARYNFRCMIYEAFQLPCLETNCYPSSYIEVELSGVNIKTGLARDSTNPYYFCSREEEVYLPTNLLLAPNINISVFYEQSSVFSRPRLVCTGQYSLTNVPREWTWAPQWLKLRSLLNPMHKPRVLVAFELIPSAELTRSPESFPFFEDIVPSTRSCILTLVLLGIRTFSLLENPRVQIRFKGYDTFIDPECHSHKTANGHNSHNSGNLGEGFDILNVTGKATSGSYGNWNFLTTHVINLELPKRMHHHSCLDLQVICDNSAGPLGSTVLTLNQYFPWLTPTERKLSNEMFRMELIDCFNSSAPSNTVNINKNLEDVNNINVEFVDEIDAVSKHKSRFHAIDSNTNINASVNSVDNNCVGNDVTSKSKIAMEGHNNIDNITSETTSASDARDTVIRIDEGDEVDKLIDEDELDFEILIDDSMNSLMREEISYELEAEMTEEAFQYKKAPILRFNENGIPEVIGILKFIIQIQESSNNRQQQLKQIEIMQREADEKIRRFRSMWDDAKDLVVRAYILEAKGLYTSGLINDSISIKNITGEDLTYIWIRNIDDQHTNTGNTINNNNTRSSVNRSMLYPYSIKDLNNGKKGLKPIFNQCYNLSCSLPENSILRVSVMSKSALSETIIGTTYIDCEDRFFNARLRELMLGELAPVESRVLRGEEQQMGETISRGVLRMWLEVLRAEDARAKPIQNLGSLDPANYELRVVIWRARCFSDETSEISLYVCGFYQNELGEFVQKTDTHYHSKDKIGIFNWRFKYLVTIPTEYTNLKLQLYSYTLLKDEVIGEANIDLGYEFHRVWKKNRLHSIPKFTANLYSLADSSKIVGSVDVEISLLNESDSKRYPVGAGREEPNRDPYLPKVNQNRNFVDFAGFGDTFVNFGNKIISGIKTTGAIIVVLSIFALAIVILIIIK</sequence>
<feature type="transmembrane region" description="Helical" evidence="7">
    <location>
        <begin position="1395"/>
        <end position="1414"/>
    </location>
</feature>
<dbReference type="PROSITE" id="PS50004">
    <property type="entry name" value="C2"/>
    <property type="match status" value="3"/>
</dbReference>
<dbReference type="GO" id="GO:0016020">
    <property type="term" value="C:membrane"/>
    <property type="evidence" value="ECO:0007669"/>
    <property type="project" value="UniProtKB-SubCell"/>
</dbReference>
<dbReference type="VEuPathDB" id="PiroplasmaDB:TA13645"/>
<feature type="domain" description="C2" evidence="8">
    <location>
        <begin position="1"/>
        <end position="117"/>
    </location>
</feature>
<dbReference type="SMART" id="SM00239">
    <property type="entry name" value="C2"/>
    <property type="match status" value="5"/>
</dbReference>